<name>A0A9J5Z0C6_SOLCO</name>
<evidence type="ECO:0000313" key="3">
    <source>
        <dbReference type="Proteomes" id="UP000824120"/>
    </source>
</evidence>
<protein>
    <submittedName>
        <fullName evidence="2">Uncharacterized protein</fullName>
    </submittedName>
</protein>
<dbReference type="AlphaFoldDB" id="A0A9J5Z0C6"/>
<evidence type="ECO:0000313" key="2">
    <source>
        <dbReference type="EMBL" id="KAG5605605.1"/>
    </source>
</evidence>
<keyword evidence="3" id="KW-1185">Reference proteome</keyword>
<gene>
    <name evidence="2" type="ORF">H5410_027097</name>
</gene>
<dbReference type="EMBL" id="JACXVP010000005">
    <property type="protein sequence ID" value="KAG5605605.1"/>
    <property type="molecule type" value="Genomic_DNA"/>
</dbReference>
<sequence length="209" mass="24007">MAVLPVDIKAIYKLIGPTVYGECIYCLLTSVNTIDNCQAFAPGGPTGRIESFLCQFGRYDQNVHRRLDVDNHQPPLAPTKKTATPGDAMMEESSNTKNWNLLWLELLKSGCLLTKKIENKRKKSWDEHVSKDYEKEQSQILAYQLEWTLNMRSENGKKKKIKKNKDEKLDNFEMYIKTKAIRNLQLAGYRESTSSDNHNCPNYKASLLL</sequence>
<dbReference type="Proteomes" id="UP000824120">
    <property type="component" value="Chromosome 5"/>
</dbReference>
<reference evidence="2 3" key="1">
    <citation type="submission" date="2020-09" db="EMBL/GenBank/DDBJ databases">
        <title>De no assembly of potato wild relative species, Solanum commersonii.</title>
        <authorList>
            <person name="Cho K."/>
        </authorList>
    </citation>
    <scope>NUCLEOTIDE SEQUENCE [LARGE SCALE GENOMIC DNA]</scope>
    <source>
        <strain evidence="2">LZ3.2</strain>
        <tissue evidence="2">Leaf</tissue>
    </source>
</reference>
<proteinExistence type="predicted"/>
<feature type="region of interest" description="Disordered" evidence="1">
    <location>
        <begin position="69"/>
        <end position="92"/>
    </location>
</feature>
<organism evidence="2 3">
    <name type="scientific">Solanum commersonii</name>
    <name type="common">Commerson's wild potato</name>
    <name type="synonym">Commerson's nightshade</name>
    <dbReference type="NCBI Taxonomy" id="4109"/>
    <lineage>
        <taxon>Eukaryota</taxon>
        <taxon>Viridiplantae</taxon>
        <taxon>Streptophyta</taxon>
        <taxon>Embryophyta</taxon>
        <taxon>Tracheophyta</taxon>
        <taxon>Spermatophyta</taxon>
        <taxon>Magnoliopsida</taxon>
        <taxon>eudicotyledons</taxon>
        <taxon>Gunneridae</taxon>
        <taxon>Pentapetalae</taxon>
        <taxon>asterids</taxon>
        <taxon>lamiids</taxon>
        <taxon>Solanales</taxon>
        <taxon>Solanaceae</taxon>
        <taxon>Solanoideae</taxon>
        <taxon>Solaneae</taxon>
        <taxon>Solanum</taxon>
    </lineage>
</organism>
<evidence type="ECO:0000256" key="1">
    <source>
        <dbReference type="SAM" id="MobiDB-lite"/>
    </source>
</evidence>
<accession>A0A9J5Z0C6</accession>
<comment type="caution">
    <text evidence="2">The sequence shown here is derived from an EMBL/GenBank/DDBJ whole genome shotgun (WGS) entry which is preliminary data.</text>
</comment>
<dbReference type="OrthoDB" id="1299395at2759"/>